<keyword evidence="4 7" id="KW-0808">Transferase</keyword>
<evidence type="ECO:0000256" key="6">
    <source>
        <dbReference type="ARBA" id="ARBA00060793"/>
    </source>
</evidence>
<evidence type="ECO:0000256" key="1">
    <source>
        <dbReference type="ARBA" id="ARBA00022602"/>
    </source>
</evidence>
<sequence length="197" mass="21748">MTTGRRRRVIVGITGASGSILGVRMLERLRELDIESHLIMSAWGARTLEHETTWTAAEVRQLADFTHKPGDLGACVSSGSFHTDGMIVAPCSMKTLAAIACGYTEDLVARAADVVLKERRRLVLLAREAPLSEIHLENMLKLARMGVSIVPPVPAFYNRPKTLDEVVDYIVTRALDQVGIISEEAPRWDGNMTKQRP</sequence>
<feature type="domain" description="Flavoprotein" evidence="8">
    <location>
        <begin position="8"/>
        <end position="177"/>
    </location>
</feature>
<feature type="binding site" evidence="7">
    <location>
        <position position="157"/>
    </location>
    <ligand>
        <name>dimethylallyl phosphate</name>
        <dbReference type="ChEBI" id="CHEBI:88052"/>
    </ligand>
</feature>
<feature type="binding site" evidence="7">
    <location>
        <position position="41"/>
    </location>
    <ligand>
        <name>FMN</name>
        <dbReference type="ChEBI" id="CHEBI:58210"/>
    </ligand>
</feature>
<dbReference type="Gene3D" id="3.40.50.1950">
    <property type="entry name" value="Flavin prenyltransferase-like"/>
    <property type="match status" value="1"/>
</dbReference>
<proteinExistence type="inferred from homology"/>
<dbReference type="SUPFAM" id="SSF52507">
    <property type="entry name" value="Homo-oligomeric flavin-containing Cys decarboxylases, HFCD"/>
    <property type="match status" value="1"/>
</dbReference>
<evidence type="ECO:0000259" key="8">
    <source>
        <dbReference type="Pfam" id="PF02441"/>
    </source>
</evidence>
<protein>
    <recommendedName>
        <fullName evidence="7">Flavin prenyltransferase UbiX</fullName>
        <ecNumber evidence="7">2.5.1.129</ecNumber>
    </recommendedName>
</protein>
<feature type="binding site" evidence="7">
    <location>
        <position position="127"/>
    </location>
    <ligand>
        <name>FMN</name>
        <dbReference type="ChEBI" id="CHEBI:58210"/>
    </ligand>
</feature>
<dbReference type="RefSeq" id="WP_067857752.1">
    <property type="nucleotide sequence ID" value="NZ_LGTW01000030.1"/>
</dbReference>
<dbReference type="PANTHER" id="PTHR43374:SF1">
    <property type="entry name" value="FLAVIN PRENYLTRANSFERASE PAD1, MITOCHONDRIAL"/>
    <property type="match status" value="1"/>
</dbReference>
<dbReference type="PATRIC" id="fig|59750.3.peg.4692"/>
<gene>
    <name evidence="7" type="primary">ubiX</name>
    <name evidence="9" type="ORF">AFM11_31830</name>
</gene>
<dbReference type="NCBIfam" id="NF004685">
    <property type="entry name" value="PRK06029.1"/>
    <property type="match status" value="1"/>
</dbReference>
<comment type="catalytic activity">
    <reaction evidence="5 7">
        <text>dimethylallyl phosphate + FMNH2 = prenylated FMNH2 + phosphate</text>
        <dbReference type="Rhea" id="RHEA:37743"/>
        <dbReference type="ChEBI" id="CHEBI:43474"/>
        <dbReference type="ChEBI" id="CHEBI:57618"/>
        <dbReference type="ChEBI" id="CHEBI:87467"/>
        <dbReference type="ChEBI" id="CHEBI:88052"/>
        <dbReference type="EC" id="2.5.1.129"/>
    </reaction>
</comment>
<evidence type="ECO:0000256" key="5">
    <source>
        <dbReference type="ARBA" id="ARBA00050612"/>
    </source>
</evidence>
<keyword evidence="2 7" id="KW-0285">Flavoprotein</keyword>
<evidence type="ECO:0000256" key="2">
    <source>
        <dbReference type="ARBA" id="ARBA00022630"/>
    </source>
</evidence>
<evidence type="ECO:0000256" key="4">
    <source>
        <dbReference type="ARBA" id="ARBA00022679"/>
    </source>
</evidence>
<dbReference type="GO" id="GO:0106141">
    <property type="term" value="F:flavin prenyltransferase activity"/>
    <property type="evidence" value="ECO:0007669"/>
    <property type="project" value="UniProtKB-EC"/>
</dbReference>
<keyword evidence="10" id="KW-1185">Reference proteome</keyword>
<keyword evidence="1 7" id="KW-0637">Prenyltransferase</keyword>
<accession>A0A132PCT8</accession>
<feature type="binding site" evidence="7">
    <location>
        <begin position="15"/>
        <end position="17"/>
    </location>
    <ligand>
        <name>FMN</name>
        <dbReference type="ChEBI" id="CHEBI:58210"/>
    </ligand>
</feature>
<feature type="binding site" evidence="7">
    <location>
        <position position="173"/>
    </location>
    <ligand>
        <name>dimethylallyl phosphate</name>
        <dbReference type="ChEBI" id="CHEBI:88052"/>
    </ligand>
</feature>
<dbReference type="InterPro" id="IPR003382">
    <property type="entry name" value="Flavoprotein"/>
</dbReference>
<dbReference type="FunFam" id="3.40.50.1950:FF:000001">
    <property type="entry name" value="Flavin prenyltransferase UbiX"/>
    <property type="match status" value="1"/>
</dbReference>
<evidence type="ECO:0000313" key="10">
    <source>
        <dbReference type="Proteomes" id="UP000070612"/>
    </source>
</evidence>
<evidence type="ECO:0000256" key="3">
    <source>
        <dbReference type="ARBA" id="ARBA00022643"/>
    </source>
</evidence>
<dbReference type="NCBIfam" id="TIGR00421">
    <property type="entry name" value="ubiX_pad"/>
    <property type="match status" value="1"/>
</dbReference>
<dbReference type="Pfam" id="PF02441">
    <property type="entry name" value="Flavoprotein"/>
    <property type="match status" value="1"/>
</dbReference>
<feature type="binding site" evidence="7">
    <location>
        <begin position="92"/>
        <end position="95"/>
    </location>
    <ligand>
        <name>FMN</name>
        <dbReference type="ChEBI" id="CHEBI:58210"/>
    </ligand>
</feature>
<dbReference type="STRING" id="59750.AWC31_31985"/>
<dbReference type="GO" id="GO:0016831">
    <property type="term" value="F:carboxy-lyase activity"/>
    <property type="evidence" value="ECO:0007669"/>
    <property type="project" value="TreeGrafter"/>
</dbReference>
<organism evidence="9 10">
    <name type="scientific">Mycolicibacterium wolinskyi</name>
    <dbReference type="NCBI Taxonomy" id="59750"/>
    <lineage>
        <taxon>Bacteria</taxon>
        <taxon>Bacillati</taxon>
        <taxon>Actinomycetota</taxon>
        <taxon>Actinomycetes</taxon>
        <taxon>Mycobacteriales</taxon>
        <taxon>Mycobacteriaceae</taxon>
        <taxon>Mycolicibacterium</taxon>
    </lineage>
</organism>
<dbReference type="InterPro" id="IPR004507">
    <property type="entry name" value="UbiX-like"/>
</dbReference>
<comment type="caution">
    <text evidence="9">The sequence shown here is derived from an EMBL/GenBank/DDBJ whole genome shotgun (WGS) entry which is preliminary data.</text>
</comment>
<dbReference type="EC" id="2.5.1.129" evidence="7"/>
<dbReference type="PANTHER" id="PTHR43374">
    <property type="entry name" value="FLAVIN PRENYLTRANSFERASE"/>
    <property type="match status" value="1"/>
</dbReference>
<dbReference type="AlphaFoldDB" id="A0A132PCT8"/>
<dbReference type="HAMAP" id="MF_01984">
    <property type="entry name" value="ubiX_pad"/>
    <property type="match status" value="1"/>
</dbReference>
<reference evidence="9 10" key="1">
    <citation type="submission" date="2015-07" db="EMBL/GenBank/DDBJ databases">
        <title>A draft genome sequence of Mycobacterium wolinskyi.</title>
        <authorList>
            <person name="de Man T.J."/>
            <person name="Perry K.A."/>
            <person name="Coulliette A.D."/>
            <person name="Jensen B."/>
            <person name="Toney N.C."/>
            <person name="Limbago B.M."/>
            <person name="Noble-Wang J."/>
        </authorList>
    </citation>
    <scope>NUCLEOTIDE SEQUENCE [LARGE SCALE GENOMIC DNA]</scope>
    <source>
        <strain evidence="9 10">CDC_01</strain>
    </source>
</reference>
<comment type="function">
    <text evidence="7">Flavin prenyltransferase that catalyzes the synthesis of the prenylated FMN cofactor (prenyl-FMN) for 4-hydroxy-3-polyprenylbenzoic acid decarboxylase UbiD. The prenyltransferase is metal-independent and links a dimethylallyl moiety from dimethylallyl monophosphate (DMAP) to the flavin N5 and C6 atoms of FMN.</text>
</comment>
<dbReference type="EMBL" id="LGTW01000030">
    <property type="protein sequence ID" value="KWX20139.1"/>
    <property type="molecule type" value="Genomic_DNA"/>
</dbReference>
<name>A0A132PCT8_9MYCO</name>
<dbReference type="Proteomes" id="UP000070612">
    <property type="component" value="Unassembled WGS sequence"/>
</dbReference>
<evidence type="ECO:0000313" key="9">
    <source>
        <dbReference type="EMBL" id="KWX20139.1"/>
    </source>
</evidence>
<dbReference type="InterPro" id="IPR036551">
    <property type="entry name" value="Flavin_trans-like"/>
</dbReference>
<comment type="similarity">
    <text evidence="6 7">Belongs to the UbiX/PAD1 family.</text>
</comment>
<keyword evidence="3 7" id="KW-0288">FMN</keyword>
<evidence type="ECO:0000256" key="7">
    <source>
        <dbReference type="HAMAP-Rule" id="MF_01984"/>
    </source>
</evidence>
<comment type="caution">
    <text evidence="7">Lacks conserved residue(s) required for the propagation of feature annotation.</text>
</comment>